<dbReference type="GO" id="GO:0000156">
    <property type="term" value="F:phosphorelay response regulator activity"/>
    <property type="evidence" value="ECO:0007669"/>
    <property type="project" value="InterPro"/>
</dbReference>
<dbReference type="Gene3D" id="2.40.50.1020">
    <property type="entry name" value="LytTr DNA-binding domain"/>
    <property type="match status" value="1"/>
</dbReference>
<evidence type="ECO:0000259" key="1">
    <source>
        <dbReference type="PROSITE" id="PS50930"/>
    </source>
</evidence>
<dbReference type="Proteomes" id="UP000676409">
    <property type="component" value="Chromosome"/>
</dbReference>
<gene>
    <name evidence="2" type="ORF">KCG34_10985</name>
</gene>
<evidence type="ECO:0000313" key="3">
    <source>
        <dbReference type="Proteomes" id="UP000676409"/>
    </source>
</evidence>
<protein>
    <submittedName>
        <fullName evidence="2">LytTR family transcriptional regulator</fullName>
    </submittedName>
</protein>
<evidence type="ECO:0000313" key="2">
    <source>
        <dbReference type="EMBL" id="QUD90338.1"/>
    </source>
</evidence>
<dbReference type="EMBL" id="CP073078">
    <property type="protein sequence ID" value="QUD90338.1"/>
    <property type="molecule type" value="Genomic_DNA"/>
</dbReference>
<reference evidence="2" key="1">
    <citation type="submission" date="2021-04" db="EMBL/GenBank/DDBJ databases">
        <title>The complete genome sequence of Caulobacter sp. S6.</title>
        <authorList>
            <person name="Tang Y."/>
            <person name="Ouyang W."/>
            <person name="Liu Q."/>
            <person name="Huang B."/>
            <person name="Guo Z."/>
            <person name="Lei P."/>
        </authorList>
    </citation>
    <scope>NUCLEOTIDE SEQUENCE</scope>
    <source>
        <strain evidence="2">S6</strain>
    </source>
</reference>
<dbReference type="PANTHER" id="PTHR37299">
    <property type="entry name" value="TRANSCRIPTIONAL REGULATOR-RELATED"/>
    <property type="match status" value="1"/>
</dbReference>
<dbReference type="AlphaFoldDB" id="A0A975G4C1"/>
<organism evidence="2 3">
    <name type="scientific">Phenylobacterium montanum</name>
    <dbReference type="NCBI Taxonomy" id="2823693"/>
    <lineage>
        <taxon>Bacteria</taxon>
        <taxon>Pseudomonadati</taxon>
        <taxon>Pseudomonadota</taxon>
        <taxon>Alphaproteobacteria</taxon>
        <taxon>Caulobacterales</taxon>
        <taxon>Caulobacteraceae</taxon>
        <taxon>Phenylobacterium</taxon>
    </lineage>
</organism>
<dbReference type="RefSeq" id="WP_211940389.1">
    <property type="nucleotide sequence ID" value="NZ_CP073078.1"/>
</dbReference>
<dbReference type="Pfam" id="PF04397">
    <property type="entry name" value="LytTR"/>
    <property type="match status" value="1"/>
</dbReference>
<dbReference type="InterPro" id="IPR007492">
    <property type="entry name" value="LytTR_DNA-bd_dom"/>
</dbReference>
<dbReference type="SMART" id="SM00850">
    <property type="entry name" value="LytTR"/>
    <property type="match status" value="1"/>
</dbReference>
<name>A0A975G4C1_9CAUL</name>
<feature type="domain" description="HTH LytTR-type" evidence="1">
    <location>
        <begin position="34"/>
        <end position="138"/>
    </location>
</feature>
<accession>A0A975G4C1</accession>
<dbReference type="PANTHER" id="PTHR37299:SF1">
    <property type="entry name" value="STAGE 0 SPORULATION PROTEIN A HOMOLOG"/>
    <property type="match status" value="1"/>
</dbReference>
<dbReference type="InterPro" id="IPR046947">
    <property type="entry name" value="LytR-like"/>
</dbReference>
<dbReference type="PROSITE" id="PS50930">
    <property type="entry name" value="HTH_LYTTR"/>
    <property type="match status" value="1"/>
</dbReference>
<proteinExistence type="predicted"/>
<dbReference type="KEGG" id="caul:KCG34_10985"/>
<dbReference type="GO" id="GO:0003677">
    <property type="term" value="F:DNA binding"/>
    <property type="evidence" value="ECO:0007669"/>
    <property type="project" value="InterPro"/>
</dbReference>
<sequence length="140" mass="15711">MARVKARVLHGEPPRVGPNVAQAASRSEASRERLAIKAGGVVRFVDAGDIEWIEAADVYVNLHLGDREILHRSALHQVAAQLSPSGFARIHRSIIINLERIKELEAMSHGEFEVVMESGARLRLSRKYRHEFKQKLGRCL</sequence>
<keyword evidence="3" id="KW-1185">Reference proteome</keyword>